<evidence type="ECO:0000256" key="1">
    <source>
        <dbReference type="SAM" id="MobiDB-lite"/>
    </source>
</evidence>
<feature type="region of interest" description="Disordered" evidence="1">
    <location>
        <begin position="72"/>
        <end position="110"/>
    </location>
</feature>
<name>A0A1M7FRA1_9FLAO</name>
<reference evidence="3" key="1">
    <citation type="submission" date="2016-11" db="EMBL/GenBank/DDBJ databases">
        <authorList>
            <person name="Varghese N."/>
            <person name="Submissions S."/>
        </authorList>
    </citation>
    <scope>NUCLEOTIDE SEQUENCE [LARGE SCALE GENOMIC DNA]</scope>
    <source>
        <strain evidence="3">DSM 1811</strain>
    </source>
</reference>
<accession>A0A1M7FRA1</accession>
<dbReference type="EMBL" id="FRBY01000003">
    <property type="protein sequence ID" value="SHM06308.1"/>
    <property type="molecule type" value="Genomic_DNA"/>
</dbReference>
<proteinExistence type="predicted"/>
<dbReference type="OrthoDB" id="1366558at2"/>
<keyword evidence="3" id="KW-1185">Reference proteome</keyword>
<dbReference type="Proteomes" id="UP000184121">
    <property type="component" value="Unassembled WGS sequence"/>
</dbReference>
<feature type="compositionally biased region" description="Basic and acidic residues" evidence="1">
    <location>
        <begin position="101"/>
        <end position="110"/>
    </location>
</feature>
<organism evidence="2 3">
    <name type="scientific">Flavobacterium saccharophilum</name>
    <dbReference type="NCBI Taxonomy" id="29534"/>
    <lineage>
        <taxon>Bacteria</taxon>
        <taxon>Pseudomonadati</taxon>
        <taxon>Bacteroidota</taxon>
        <taxon>Flavobacteriia</taxon>
        <taxon>Flavobacteriales</taxon>
        <taxon>Flavobacteriaceae</taxon>
        <taxon>Flavobacterium</taxon>
    </lineage>
</organism>
<gene>
    <name evidence="2" type="ORF">SAMN05444366_2222</name>
</gene>
<dbReference type="RefSeq" id="WP_072972319.1">
    <property type="nucleotide sequence ID" value="NZ_FRBY01000003.1"/>
</dbReference>
<evidence type="ECO:0000313" key="3">
    <source>
        <dbReference type="Proteomes" id="UP000184121"/>
    </source>
</evidence>
<sequence>MEEIDYFKGVTNQQFIDYYKLDLYSRMEITLYTYPNEMTEDGLFPWEHFNRCEGILYEYLYNAYPEAQFQRWEQQKSEEQAISNSDDQQSHSDQIEIEPTAEQKAESYKMEQENRNTIVRAKMQELNAELTKIQDDYLENVKLTFIDL</sequence>
<evidence type="ECO:0000313" key="2">
    <source>
        <dbReference type="EMBL" id="SHM06308.1"/>
    </source>
</evidence>
<dbReference type="AlphaFoldDB" id="A0A1M7FRA1"/>
<protein>
    <submittedName>
        <fullName evidence="2">Uncharacterized protein</fullName>
    </submittedName>
</protein>